<dbReference type="EMBL" id="JAGGKS010000007">
    <property type="protein sequence ID" value="MBP1926635.1"/>
    <property type="molecule type" value="Genomic_DNA"/>
</dbReference>
<dbReference type="PANTHER" id="PTHR30514">
    <property type="entry name" value="GLUCOKINASE"/>
    <property type="match status" value="1"/>
</dbReference>
<keyword evidence="1" id="KW-0805">Transcription regulation</keyword>
<evidence type="ECO:0000256" key="3">
    <source>
        <dbReference type="ARBA" id="ARBA00023163"/>
    </source>
</evidence>
<dbReference type="SUPFAM" id="SSF53697">
    <property type="entry name" value="SIS domain"/>
    <property type="match status" value="1"/>
</dbReference>
<dbReference type="Pfam" id="PF01418">
    <property type="entry name" value="HTH_6"/>
    <property type="match status" value="1"/>
</dbReference>
<dbReference type="RefSeq" id="WP_209512360.1">
    <property type="nucleotide sequence ID" value="NZ_JAGGKS010000007.1"/>
</dbReference>
<feature type="domain" description="HTH rpiR-type" evidence="4">
    <location>
        <begin position="5"/>
        <end position="81"/>
    </location>
</feature>
<dbReference type="Pfam" id="PF01380">
    <property type="entry name" value="SIS"/>
    <property type="match status" value="1"/>
</dbReference>
<dbReference type="SUPFAM" id="SSF46689">
    <property type="entry name" value="Homeodomain-like"/>
    <property type="match status" value="1"/>
</dbReference>
<dbReference type="InterPro" id="IPR009057">
    <property type="entry name" value="Homeodomain-like_sf"/>
</dbReference>
<keyword evidence="2 6" id="KW-0238">DNA-binding</keyword>
<gene>
    <name evidence="6" type="ORF">J2Z76_002504</name>
</gene>
<sequence>MELKSGGLMMIKNVIDDLPNSERKIAKFILSNPHKFVSLTVSELGELSKTSSSAVVRLCKSLGLRGYQDLKMRVIGDMNSLNDTSYTDIKKNDTIKSLIQSIRNNAVKSIDETMLILDEQVIKECVELIDKANSIVFYGMGASFIAAKDAQQKFLRINKTSYAFEDTHLTATTIANLKCNDLVVGISASGETIEAVKLIELANSKNINTIGITKYGKSTLGKASKINLCNPSSIETPFRSAATSSRMSQLYIIDVLFMCFATSRYDTTIKYLENTVDAISFFK</sequence>
<evidence type="ECO:0000256" key="2">
    <source>
        <dbReference type="ARBA" id="ARBA00023125"/>
    </source>
</evidence>
<evidence type="ECO:0000313" key="6">
    <source>
        <dbReference type="EMBL" id="MBP1926635.1"/>
    </source>
</evidence>
<feature type="domain" description="SIS" evidence="5">
    <location>
        <begin position="125"/>
        <end position="266"/>
    </location>
</feature>
<protein>
    <submittedName>
        <fullName evidence="6">DNA-binding MurR/RpiR family transcriptional regulator</fullName>
    </submittedName>
</protein>
<dbReference type="PROSITE" id="PS51071">
    <property type="entry name" value="HTH_RPIR"/>
    <property type="match status" value="1"/>
</dbReference>
<accession>A0ABS4GG14</accession>
<dbReference type="GO" id="GO:0003677">
    <property type="term" value="F:DNA binding"/>
    <property type="evidence" value="ECO:0007669"/>
    <property type="project" value="UniProtKB-KW"/>
</dbReference>
<evidence type="ECO:0000259" key="5">
    <source>
        <dbReference type="PROSITE" id="PS51464"/>
    </source>
</evidence>
<keyword evidence="3" id="KW-0804">Transcription</keyword>
<proteinExistence type="predicted"/>
<dbReference type="InterPro" id="IPR000281">
    <property type="entry name" value="HTH_RpiR"/>
</dbReference>
<dbReference type="Proteomes" id="UP001519342">
    <property type="component" value="Unassembled WGS sequence"/>
</dbReference>
<comment type="caution">
    <text evidence="6">The sequence shown here is derived from an EMBL/GenBank/DDBJ whole genome shotgun (WGS) entry which is preliminary data.</text>
</comment>
<dbReference type="InterPro" id="IPR001347">
    <property type="entry name" value="SIS_dom"/>
</dbReference>
<dbReference type="InterPro" id="IPR036388">
    <property type="entry name" value="WH-like_DNA-bd_sf"/>
</dbReference>
<evidence type="ECO:0000313" key="7">
    <source>
        <dbReference type="Proteomes" id="UP001519342"/>
    </source>
</evidence>
<keyword evidence="7" id="KW-1185">Reference proteome</keyword>
<dbReference type="InterPro" id="IPR047640">
    <property type="entry name" value="RpiR-like"/>
</dbReference>
<dbReference type="InterPro" id="IPR046348">
    <property type="entry name" value="SIS_dom_sf"/>
</dbReference>
<dbReference type="Gene3D" id="1.10.10.10">
    <property type="entry name" value="Winged helix-like DNA-binding domain superfamily/Winged helix DNA-binding domain"/>
    <property type="match status" value="1"/>
</dbReference>
<dbReference type="PANTHER" id="PTHR30514:SF10">
    <property type="entry name" value="MURR_RPIR FAMILY TRANSCRIPTIONAL REGULATOR"/>
    <property type="match status" value="1"/>
</dbReference>
<reference evidence="6 7" key="1">
    <citation type="submission" date="2021-03" db="EMBL/GenBank/DDBJ databases">
        <title>Genomic Encyclopedia of Type Strains, Phase IV (KMG-IV): sequencing the most valuable type-strain genomes for metagenomic binning, comparative biology and taxonomic classification.</title>
        <authorList>
            <person name="Goeker M."/>
        </authorList>
    </citation>
    <scope>NUCLEOTIDE SEQUENCE [LARGE SCALE GENOMIC DNA]</scope>
    <source>
        <strain evidence="6 7">DSM 24004</strain>
    </source>
</reference>
<evidence type="ECO:0000259" key="4">
    <source>
        <dbReference type="PROSITE" id="PS51071"/>
    </source>
</evidence>
<dbReference type="InterPro" id="IPR035472">
    <property type="entry name" value="RpiR-like_SIS"/>
</dbReference>
<evidence type="ECO:0000256" key="1">
    <source>
        <dbReference type="ARBA" id="ARBA00023015"/>
    </source>
</evidence>
<dbReference type="Gene3D" id="3.40.50.10490">
    <property type="entry name" value="Glucose-6-phosphate isomerase like protein, domain 1"/>
    <property type="match status" value="1"/>
</dbReference>
<organism evidence="6 7">
    <name type="scientific">Sedimentibacter acidaminivorans</name>
    <dbReference type="NCBI Taxonomy" id="913099"/>
    <lineage>
        <taxon>Bacteria</taxon>
        <taxon>Bacillati</taxon>
        <taxon>Bacillota</taxon>
        <taxon>Tissierellia</taxon>
        <taxon>Sedimentibacter</taxon>
    </lineage>
</organism>
<dbReference type="CDD" id="cd05013">
    <property type="entry name" value="SIS_RpiR"/>
    <property type="match status" value="1"/>
</dbReference>
<name>A0ABS4GG14_9FIRM</name>
<dbReference type="PROSITE" id="PS51464">
    <property type="entry name" value="SIS"/>
    <property type="match status" value="1"/>
</dbReference>